<comment type="caution">
    <text evidence="1">The sequence shown here is derived from an EMBL/GenBank/DDBJ whole genome shotgun (WGS) entry which is preliminary data.</text>
</comment>
<dbReference type="InterPro" id="IPR036388">
    <property type="entry name" value="WH-like_DNA-bd_sf"/>
</dbReference>
<proteinExistence type="predicted"/>
<dbReference type="Gene3D" id="1.10.10.10">
    <property type="entry name" value="Winged helix-like DNA-binding domain superfamily/Winged helix DNA-binding domain"/>
    <property type="match status" value="1"/>
</dbReference>
<dbReference type="SUPFAM" id="SSF46785">
    <property type="entry name" value="Winged helix' DNA-binding domain"/>
    <property type="match status" value="1"/>
</dbReference>
<reference evidence="1 2" key="1">
    <citation type="journal article" date="2016" name="Antonie Van Leeuwenhoek">
        <title>Dongia soli sp. nov., isolated from soil from Dokdo, Korea.</title>
        <authorList>
            <person name="Kim D.U."/>
            <person name="Lee H."/>
            <person name="Kim H."/>
            <person name="Kim S.G."/>
            <person name="Ka J.O."/>
        </authorList>
    </citation>
    <scope>NUCLEOTIDE SEQUENCE [LARGE SCALE GENOMIC DNA]</scope>
    <source>
        <strain evidence="1 2">D78</strain>
    </source>
</reference>
<name>A0ABU5EJZ4_9PROT</name>
<dbReference type="RefSeq" id="WP_320510691.1">
    <property type="nucleotide sequence ID" value="NZ_JAXCLW010000011.1"/>
</dbReference>
<evidence type="ECO:0000313" key="1">
    <source>
        <dbReference type="EMBL" id="MDY0885620.1"/>
    </source>
</evidence>
<protein>
    <submittedName>
        <fullName evidence="1">Metalloregulator ArsR/SmtB family transcription factor</fullName>
    </submittedName>
</protein>
<gene>
    <name evidence="1" type="ORF">SMD27_22465</name>
</gene>
<evidence type="ECO:0000313" key="2">
    <source>
        <dbReference type="Proteomes" id="UP001279642"/>
    </source>
</evidence>
<keyword evidence="2" id="KW-1185">Reference proteome</keyword>
<dbReference type="Proteomes" id="UP001279642">
    <property type="component" value="Unassembled WGS sequence"/>
</dbReference>
<organism evidence="1 2">
    <name type="scientific">Dongia soli</name>
    <dbReference type="NCBI Taxonomy" id="600628"/>
    <lineage>
        <taxon>Bacteria</taxon>
        <taxon>Pseudomonadati</taxon>
        <taxon>Pseudomonadota</taxon>
        <taxon>Alphaproteobacteria</taxon>
        <taxon>Rhodospirillales</taxon>
        <taxon>Dongiaceae</taxon>
        <taxon>Dongia</taxon>
    </lineage>
</organism>
<dbReference type="InterPro" id="IPR036390">
    <property type="entry name" value="WH_DNA-bd_sf"/>
</dbReference>
<accession>A0ABU5EJZ4</accession>
<dbReference type="EMBL" id="JAXCLW010000011">
    <property type="protein sequence ID" value="MDY0885620.1"/>
    <property type="molecule type" value="Genomic_DNA"/>
</dbReference>
<sequence length="210" mass="23211">MNEQRSTARILRLLKLRGAQNAEAIARHLKITAVAARQHLGGLANRGLIVFEDRREGVGRPKRFWSLSKAGHDYFPENHAGLTLELIAAVRAVFGQAGLDRVIRHREAQALKQYRALVGEGALKQKVRRLAAQRSAEGYMAHIQDLPDGGVMLLERHCPICAAASTCQGFCKSELTLFAEALGPDIEVKRTEHIVSGAERCAYEIRPKEA</sequence>